<reference evidence="9" key="1">
    <citation type="submission" date="2021-04" db="EMBL/GenBank/DDBJ databases">
        <title>The complete genome sequence of Caulobacter sp. S6.</title>
        <authorList>
            <person name="Tang Y."/>
            <person name="Ouyang W."/>
            <person name="Liu Q."/>
            <person name="Huang B."/>
            <person name="Guo Z."/>
            <person name="Lei P."/>
        </authorList>
    </citation>
    <scope>NUCLEOTIDE SEQUENCE</scope>
    <source>
        <strain evidence="9">S6</strain>
    </source>
</reference>
<evidence type="ECO:0000256" key="4">
    <source>
        <dbReference type="ARBA" id="ARBA00023125"/>
    </source>
</evidence>
<evidence type="ECO:0000256" key="7">
    <source>
        <dbReference type="PROSITE-ProRule" id="PRU10137"/>
    </source>
</evidence>
<dbReference type="AlphaFoldDB" id="A0A975FVP0"/>
<sequence>MTAIGYARVSTTDQDCAIQEETLRAAGCDVIRSERKSGTTTKGRAELATVLEFLRPGDTLVVTRIDRLARSLMDLEKIVQEITAKGASLRATEQPIDTSTAAGTAFLQMLGVFAQFETAIRKERQLEGIAKAKAEGVYKGRKPSVPVDAVRALHGEGVSPTEIAKRLGIGRASVYRAIGETATMA</sequence>
<dbReference type="Proteomes" id="UP000676409">
    <property type="component" value="Chromosome"/>
</dbReference>
<dbReference type="KEGG" id="caul:KCG34_14150"/>
<feature type="domain" description="Resolvase/invertase-type recombinase catalytic" evidence="8">
    <location>
        <begin position="2"/>
        <end position="136"/>
    </location>
</feature>
<dbReference type="GO" id="GO:0015074">
    <property type="term" value="P:DNA integration"/>
    <property type="evidence" value="ECO:0007669"/>
    <property type="project" value="UniProtKB-KW"/>
</dbReference>
<dbReference type="SMART" id="SM00857">
    <property type="entry name" value="Resolvase"/>
    <property type="match status" value="1"/>
</dbReference>
<evidence type="ECO:0000256" key="1">
    <source>
        <dbReference type="ARBA" id="ARBA00009913"/>
    </source>
</evidence>
<dbReference type="Pfam" id="PF00239">
    <property type="entry name" value="Resolvase"/>
    <property type="match status" value="1"/>
</dbReference>
<feature type="active site" description="O-(5'-phospho-DNA)-serine intermediate" evidence="6 7">
    <location>
        <position position="10"/>
    </location>
</feature>
<dbReference type="PANTHER" id="PTHR30461">
    <property type="entry name" value="DNA-INVERTASE FROM LAMBDOID PROPHAGE"/>
    <property type="match status" value="1"/>
</dbReference>
<dbReference type="CDD" id="cd03768">
    <property type="entry name" value="SR_ResInv"/>
    <property type="match status" value="1"/>
</dbReference>
<keyword evidence="10" id="KW-1185">Reference proteome</keyword>
<gene>
    <name evidence="9" type="ORF">KCG34_14150</name>
</gene>
<dbReference type="CDD" id="cd00569">
    <property type="entry name" value="HTH_Hin_like"/>
    <property type="match status" value="1"/>
</dbReference>
<dbReference type="InterPro" id="IPR006120">
    <property type="entry name" value="Resolvase_HTH_dom"/>
</dbReference>
<dbReference type="Gene3D" id="1.10.10.60">
    <property type="entry name" value="Homeodomain-like"/>
    <property type="match status" value="1"/>
</dbReference>
<evidence type="ECO:0000256" key="2">
    <source>
        <dbReference type="ARBA" id="ARBA00022908"/>
    </source>
</evidence>
<dbReference type="PANTHER" id="PTHR30461:SF26">
    <property type="entry name" value="RESOLVASE HOMOLOG YNEB"/>
    <property type="match status" value="1"/>
</dbReference>
<evidence type="ECO:0000259" key="8">
    <source>
        <dbReference type="PROSITE" id="PS51736"/>
    </source>
</evidence>
<keyword evidence="3" id="KW-0230">DNA invertase</keyword>
<dbReference type="GO" id="GO:0000150">
    <property type="term" value="F:DNA strand exchange activity"/>
    <property type="evidence" value="ECO:0007669"/>
    <property type="project" value="UniProtKB-KW"/>
</dbReference>
<evidence type="ECO:0000256" key="5">
    <source>
        <dbReference type="ARBA" id="ARBA00023172"/>
    </source>
</evidence>
<dbReference type="PROSITE" id="PS00398">
    <property type="entry name" value="RECOMBINASES_2"/>
    <property type="match status" value="1"/>
</dbReference>
<dbReference type="Gene3D" id="3.40.50.1390">
    <property type="entry name" value="Resolvase, N-terminal catalytic domain"/>
    <property type="match status" value="1"/>
</dbReference>
<organism evidence="9 10">
    <name type="scientific">Phenylobacterium montanum</name>
    <dbReference type="NCBI Taxonomy" id="2823693"/>
    <lineage>
        <taxon>Bacteria</taxon>
        <taxon>Pseudomonadati</taxon>
        <taxon>Pseudomonadota</taxon>
        <taxon>Alphaproteobacteria</taxon>
        <taxon>Caulobacterales</taxon>
        <taxon>Caulobacteraceae</taxon>
        <taxon>Phenylobacterium</taxon>
    </lineage>
</organism>
<evidence type="ECO:0000313" key="9">
    <source>
        <dbReference type="EMBL" id="QUD86240.1"/>
    </source>
</evidence>
<proteinExistence type="inferred from homology"/>
<evidence type="ECO:0000313" key="10">
    <source>
        <dbReference type="Proteomes" id="UP000676409"/>
    </source>
</evidence>
<keyword evidence="4" id="KW-0238">DNA-binding</keyword>
<dbReference type="PROSITE" id="PS00397">
    <property type="entry name" value="RECOMBINASES_1"/>
    <property type="match status" value="1"/>
</dbReference>
<dbReference type="SUPFAM" id="SSF53041">
    <property type="entry name" value="Resolvase-like"/>
    <property type="match status" value="1"/>
</dbReference>
<dbReference type="RefSeq" id="WP_211936292.1">
    <property type="nucleotide sequence ID" value="NZ_CP073078.1"/>
</dbReference>
<name>A0A975FVP0_9CAUL</name>
<dbReference type="InterPro" id="IPR006119">
    <property type="entry name" value="Resolv_N"/>
</dbReference>
<keyword evidence="2" id="KW-0229">DNA integration</keyword>
<dbReference type="InterPro" id="IPR036162">
    <property type="entry name" value="Resolvase-like_N_sf"/>
</dbReference>
<accession>A0A975FVP0</accession>
<dbReference type="InterPro" id="IPR050639">
    <property type="entry name" value="SSR_resolvase"/>
</dbReference>
<evidence type="ECO:0000256" key="3">
    <source>
        <dbReference type="ARBA" id="ARBA00023100"/>
    </source>
</evidence>
<dbReference type="GO" id="GO:0003677">
    <property type="term" value="F:DNA binding"/>
    <property type="evidence" value="ECO:0007669"/>
    <property type="project" value="UniProtKB-KW"/>
</dbReference>
<dbReference type="FunFam" id="3.40.50.1390:FF:000001">
    <property type="entry name" value="DNA recombinase"/>
    <property type="match status" value="1"/>
</dbReference>
<dbReference type="SUPFAM" id="SSF46689">
    <property type="entry name" value="Homeodomain-like"/>
    <property type="match status" value="1"/>
</dbReference>
<comment type="similarity">
    <text evidence="1">Belongs to the site-specific recombinase resolvase family.</text>
</comment>
<dbReference type="Pfam" id="PF02796">
    <property type="entry name" value="HTH_7"/>
    <property type="match status" value="1"/>
</dbReference>
<dbReference type="InterPro" id="IPR009057">
    <property type="entry name" value="Homeodomain-like_sf"/>
</dbReference>
<dbReference type="PROSITE" id="PS51736">
    <property type="entry name" value="RECOMBINASES_3"/>
    <property type="match status" value="1"/>
</dbReference>
<evidence type="ECO:0000256" key="6">
    <source>
        <dbReference type="PIRSR" id="PIRSR606118-50"/>
    </source>
</evidence>
<keyword evidence="5" id="KW-0233">DNA recombination</keyword>
<dbReference type="InterPro" id="IPR006118">
    <property type="entry name" value="Recombinase_CS"/>
</dbReference>
<protein>
    <submittedName>
        <fullName evidence="9">Recombinase family protein</fullName>
    </submittedName>
</protein>
<dbReference type="EMBL" id="CP073078">
    <property type="protein sequence ID" value="QUD86240.1"/>
    <property type="molecule type" value="Genomic_DNA"/>
</dbReference>